<proteinExistence type="predicted"/>
<comment type="caution">
    <text evidence="1">The sequence shown here is derived from an EMBL/GenBank/DDBJ whole genome shotgun (WGS) entry which is preliminary data.</text>
</comment>
<sequence>MTSITEKAMEPYTMTMNKGETVADYSTRFLNACRDGGVKDEPAWSSRHSLRLPRSVEEVLCIADAVTLKKRSRRQEDSAGPAYPKRRINNGGVVTGIAKKSWCPHHKAYVAHSAKEYWLKRTNSSSSLSTTENRFKKVISDAANQLEQLENHPADDILNELDELEAFAAAMIDSGAQISAINKSLCDKYSWPINYINGIIKYAGTGDHHKCVGTYSPLQISYNHHKPTFTFEVMELECEDVIVGKDLMPHIGLTITGLAVKWDDINDNSSKKDDLIDLERVKDIEYPAGSTKQRKEFFEQIQPWLDRNSKIPVNFILSS</sequence>
<dbReference type="EMBL" id="JAIXMP010000047">
    <property type="protein sequence ID" value="KAI9246298.1"/>
    <property type="molecule type" value="Genomic_DNA"/>
</dbReference>
<reference evidence="1" key="1">
    <citation type="journal article" date="2022" name="IScience">
        <title>Evolution of zygomycete secretomes and the origins of terrestrial fungal ecologies.</title>
        <authorList>
            <person name="Chang Y."/>
            <person name="Wang Y."/>
            <person name="Mondo S."/>
            <person name="Ahrendt S."/>
            <person name="Andreopoulos W."/>
            <person name="Barry K."/>
            <person name="Beard J."/>
            <person name="Benny G.L."/>
            <person name="Blankenship S."/>
            <person name="Bonito G."/>
            <person name="Cuomo C."/>
            <person name="Desiro A."/>
            <person name="Gervers K.A."/>
            <person name="Hundley H."/>
            <person name="Kuo A."/>
            <person name="LaButti K."/>
            <person name="Lang B.F."/>
            <person name="Lipzen A."/>
            <person name="O'Donnell K."/>
            <person name="Pangilinan J."/>
            <person name="Reynolds N."/>
            <person name="Sandor L."/>
            <person name="Smith M.E."/>
            <person name="Tsang A."/>
            <person name="Grigoriev I.V."/>
            <person name="Stajich J.E."/>
            <person name="Spatafora J.W."/>
        </authorList>
    </citation>
    <scope>NUCLEOTIDE SEQUENCE</scope>
    <source>
        <strain evidence="1">RSA 2281</strain>
    </source>
</reference>
<dbReference type="InterPro" id="IPR021109">
    <property type="entry name" value="Peptidase_aspartic_dom_sf"/>
</dbReference>
<dbReference type="SUPFAM" id="SSF50630">
    <property type="entry name" value="Acid proteases"/>
    <property type="match status" value="1"/>
</dbReference>
<name>A0AAD5JMP1_9FUNG</name>
<reference evidence="1" key="2">
    <citation type="submission" date="2023-02" db="EMBL/GenBank/DDBJ databases">
        <authorList>
            <consortium name="DOE Joint Genome Institute"/>
            <person name="Mondo S.J."/>
            <person name="Chang Y."/>
            <person name="Wang Y."/>
            <person name="Ahrendt S."/>
            <person name="Andreopoulos W."/>
            <person name="Barry K."/>
            <person name="Beard J."/>
            <person name="Benny G.L."/>
            <person name="Blankenship S."/>
            <person name="Bonito G."/>
            <person name="Cuomo C."/>
            <person name="Desiro A."/>
            <person name="Gervers K.A."/>
            <person name="Hundley H."/>
            <person name="Kuo A."/>
            <person name="LaButti K."/>
            <person name="Lang B.F."/>
            <person name="Lipzen A."/>
            <person name="O'Donnell K."/>
            <person name="Pangilinan J."/>
            <person name="Reynolds N."/>
            <person name="Sandor L."/>
            <person name="Smith M.W."/>
            <person name="Tsang A."/>
            <person name="Grigoriev I.V."/>
            <person name="Stajich J.E."/>
            <person name="Spatafora J.W."/>
        </authorList>
    </citation>
    <scope>NUCLEOTIDE SEQUENCE</scope>
    <source>
        <strain evidence="1">RSA 2281</strain>
    </source>
</reference>
<organism evidence="1 2">
    <name type="scientific">Phascolomyces articulosus</name>
    <dbReference type="NCBI Taxonomy" id="60185"/>
    <lineage>
        <taxon>Eukaryota</taxon>
        <taxon>Fungi</taxon>
        <taxon>Fungi incertae sedis</taxon>
        <taxon>Mucoromycota</taxon>
        <taxon>Mucoromycotina</taxon>
        <taxon>Mucoromycetes</taxon>
        <taxon>Mucorales</taxon>
        <taxon>Lichtheimiaceae</taxon>
        <taxon>Phascolomyces</taxon>
    </lineage>
</organism>
<dbReference type="AlphaFoldDB" id="A0AAD5JMP1"/>
<evidence type="ECO:0000313" key="2">
    <source>
        <dbReference type="Proteomes" id="UP001209540"/>
    </source>
</evidence>
<evidence type="ECO:0000313" key="1">
    <source>
        <dbReference type="EMBL" id="KAI9246298.1"/>
    </source>
</evidence>
<dbReference type="Proteomes" id="UP001209540">
    <property type="component" value="Unassembled WGS sequence"/>
</dbReference>
<keyword evidence="2" id="KW-1185">Reference proteome</keyword>
<protein>
    <submittedName>
        <fullName evidence="1">Uncharacterized protein</fullName>
    </submittedName>
</protein>
<dbReference type="CDD" id="cd00303">
    <property type="entry name" value="retropepsin_like"/>
    <property type="match status" value="1"/>
</dbReference>
<gene>
    <name evidence="1" type="ORF">BDA99DRAFT_565626</name>
</gene>
<accession>A0AAD5JMP1</accession>
<dbReference type="Gene3D" id="2.40.70.10">
    <property type="entry name" value="Acid Proteases"/>
    <property type="match status" value="1"/>
</dbReference>